<evidence type="ECO:0000259" key="3">
    <source>
        <dbReference type="Pfam" id="PF05368"/>
    </source>
</evidence>
<feature type="domain" description="NmrA-like" evidence="3">
    <location>
        <begin position="6"/>
        <end position="285"/>
    </location>
</feature>
<dbReference type="PANTHER" id="PTHR42748:SF7">
    <property type="entry name" value="NMRA LIKE REDOX SENSOR 1-RELATED"/>
    <property type="match status" value="1"/>
</dbReference>
<dbReference type="EMBL" id="JANBPT010000031">
    <property type="protein sequence ID" value="KAJ1929563.1"/>
    <property type="molecule type" value="Genomic_DNA"/>
</dbReference>
<dbReference type="InterPro" id="IPR036291">
    <property type="entry name" value="NAD(P)-bd_dom_sf"/>
</dbReference>
<dbReference type="Pfam" id="PF05368">
    <property type="entry name" value="NmrA"/>
    <property type="match status" value="1"/>
</dbReference>
<evidence type="ECO:0000313" key="4">
    <source>
        <dbReference type="EMBL" id="KAJ1929563.1"/>
    </source>
</evidence>
<evidence type="ECO:0000313" key="5">
    <source>
        <dbReference type="Proteomes" id="UP001150569"/>
    </source>
</evidence>
<keyword evidence="2" id="KW-0521">NADP</keyword>
<dbReference type="Proteomes" id="UP001150569">
    <property type="component" value="Unassembled WGS sequence"/>
</dbReference>
<dbReference type="GO" id="GO:0005634">
    <property type="term" value="C:nucleus"/>
    <property type="evidence" value="ECO:0007669"/>
    <property type="project" value="TreeGrafter"/>
</dbReference>
<comment type="similarity">
    <text evidence="1">Belongs to the NmrA-type oxidoreductase family.</text>
</comment>
<dbReference type="Gene3D" id="3.40.50.720">
    <property type="entry name" value="NAD(P)-binding Rossmann-like Domain"/>
    <property type="match status" value="1"/>
</dbReference>
<dbReference type="PANTHER" id="PTHR42748">
    <property type="entry name" value="NITROGEN METABOLITE REPRESSION PROTEIN NMRA FAMILY MEMBER"/>
    <property type="match status" value="1"/>
</dbReference>
<protein>
    <recommendedName>
        <fullName evidence="3">NmrA-like domain-containing protein</fullName>
    </recommendedName>
</protein>
<dbReference type="InterPro" id="IPR051164">
    <property type="entry name" value="NmrA-like_oxidored"/>
</dbReference>
<gene>
    <name evidence="4" type="ORF">IWQ60_001050</name>
</gene>
<organism evidence="4 5">
    <name type="scientific">Tieghemiomyces parasiticus</name>
    <dbReference type="NCBI Taxonomy" id="78921"/>
    <lineage>
        <taxon>Eukaryota</taxon>
        <taxon>Fungi</taxon>
        <taxon>Fungi incertae sedis</taxon>
        <taxon>Zoopagomycota</taxon>
        <taxon>Kickxellomycotina</taxon>
        <taxon>Dimargaritomycetes</taxon>
        <taxon>Dimargaritales</taxon>
        <taxon>Dimargaritaceae</taxon>
        <taxon>Tieghemiomyces</taxon>
    </lineage>
</organism>
<dbReference type="AlphaFoldDB" id="A0A9W8E2V9"/>
<keyword evidence="5" id="KW-1185">Reference proteome</keyword>
<evidence type="ECO:0000256" key="2">
    <source>
        <dbReference type="ARBA" id="ARBA00022857"/>
    </source>
</evidence>
<dbReference type="OrthoDB" id="3358371at2759"/>
<evidence type="ECO:0000256" key="1">
    <source>
        <dbReference type="ARBA" id="ARBA00006328"/>
    </source>
</evidence>
<sequence length="307" mass="33789">MTDPKPIIAVVGATGTQGGSVVSALLQSGHFAVRALTRNAQSDSAKALTARGAEAVECNVYDPVTLDRAFRGVHGVFATTYQDMQAKRAHPETDQGKNIADASQRAGVKHVVFSTLPSANKLSGGKYKGVQHFDDKAVVADYMRELGLPTTFFNLGYYMNNLTTVPIVYQKSGADAYEFLLPVPGDTTVPIVDVAADIGRCASYSFLHPEKTVGQEYLIASGFSTFDALISQLSQFTHKDIRVRQLTPEEQAKHPFYGIEDYNQMFQYYRDFGYSSELDLTKTEKTFGKLTSFTDFLAREKHVPLPE</sequence>
<reference evidence="4" key="1">
    <citation type="submission" date="2022-07" db="EMBL/GenBank/DDBJ databases">
        <title>Phylogenomic reconstructions and comparative analyses of Kickxellomycotina fungi.</title>
        <authorList>
            <person name="Reynolds N.K."/>
            <person name="Stajich J.E."/>
            <person name="Barry K."/>
            <person name="Grigoriev I.V."/>
            <person name="Crous P."/>
            <person name="Smith M.E."/>
        </authorList>
    </citation>
    <scope>NUCLEOTIDE SEQUENCE</scope>
    <source>
        <strain evidence="4">RSA 861</strain>
    </source>
</reference>
<accession>A0A9W8E2V9</accession>
<proteinExistence type="inferred from homology"/>
<dbReference type="CDD" id="cd05251">
    <property type="entry name" value="NmrA_like_SDR_a"/>
    <property type="match status" value="1"/>
</dbReference>
<name>A0A9W8E2V9_9FUNG</name>
<dbReference type="Gene3D" id="3.90.25.10">
    <property type="entry name" value="UDP-galactose 4-epimerase, domain 1"/>
    <property type="match status" value="1"/>
</dbReference>
<dbReference type="InterPro" id="IPR008030">
    <property type="entry name" value="NmrA-like"/>
</dbReference>
<comment type="caution">
    <text evidence="4">The sequence shown here is derived from an EMBL/GenBank/DDBJ whole genome shotgun (WGS) entry which is preliminary data.</text>
</comment>
<dbReference type="SUPFAM" id="SSF51735">
    <property type="entry name" value="NAD(P)-binding Rossmann-fold domains"/>
    <property type="match status" value="1"/>
</dbReference>